<dbReference type="Proteomes" id="UP001642483">
    <property type="component" value="Unassembled WGS sequence"/>
</dbReference>
<protein>
    <recommendedName>
        <fullName evidence="4">C-type lectin domain-containing protein</fullName>
    </recommendedName>
</protein>
<reference evidence="2 3" key="1">
    <citation type="submission" date="2024-02" db="EMBL/GenBank/DDBJ databases">
        <authorList>
            <person name="Daric V."/>
            <person name="Darras S."/>
        </authorList>
    </citation>
    <scope>NUCLEOTIDE SEQUENCE [LARGE SCALE GENOMIC DNA]</scope>
</reference>
<keyword evidence="1" id="KW-1133">Transmembrane helix</keyword>
<name>A0ABP0F411_CLALP</name>
<keyword evidence="1" id="KW-0812">Transmembrane</keyword>
<feature type="transmembrane region" description="Helical" evidence="1">
    <location>
        <begin position="507"/>
        <end position="528"/>
    </location>
</feature>
<evidence type="ECO:0000256" key="1">
    <source>
        <dbReference type="SAM" id="Phobius"/>
    </source>
</evidence>
<dbReference type="InterPro" id="IPR016187">
    <property type="entry name" value="CTDL_fold"/>
</dbReference>
<sequence>MFKNMDGSFRIKFLTSIATILWAFTLTRAACPDNLLQSGSLLYVLSEDQLNSVAAKNQCAAMGGRLAHFQEPSSSDIKSKLNVLYHTNELTSVKVYAFTINYKYVWGWFDGYGSPDNSFPNFKLYRNSRPEYNTTFVFCKASYNSVTRLFQKWSVQYTSCTHGWTHDFTLYGGEKDRGTKPVYRYHNSGYSVRLSLSDEPSTTEVPRTVNYNTRLSPLYIPDLRVQTGIQSDINQSDWLSGNQVVNSFPFDLPPANKEKCQQLALRHNDVDWVASAVECSNTTAYYYMCQIKFTIQAEPITCNGTSIVVSWNPDFYKTVFPEETRTVVRVHVADGRHNDILLTQGQITFSNLNHEQDTAYVWPCGTAIRSDDVYVTTGYGKPDAIATAYVASQPETDNCVIEWFHDYKDGNITSFEIIANNHFNSSIKINVTSSLLEIGSSNNGSTRYTIPSELLTIYGYNRNISFKIFANNCLGTSNVLDITGFCVSKSNPIPILTTPSTQLQTTYISIAIVLPTFLLLFLVGVLIYKTKYWSQCPRKNEEKTPPGNVVLHQVENVREDEVYHIPVTIDHIYEKPFQNKS</sequence>
<keyword evidence="3" id="KW-1185">Reference proteome</keyword>
<organism evidence="2 3">
    <name type="scientific">Clavelina lepadiformis</name>
    <name type="common">Light-bulb sea squirt</name>
    <name type="synonym">Ascidia lepadiformis</name>
    <dbReference type="NCBI Taxonomy" id="159417"/>
    <lineage>
        <taxon>Eukaryota</taxon>
        <taxon>Metazoa</taxon>
        <taxon>Chordata</taxon>
        <taxon>Tunicata</taxon>
        <taxon>Ascidiacea</taxon>
        <taxon>Aplousobranchia</taxon>
        <taxon>Clavelinidae</taxon>
        <taxon>Clavelina</taxon>
    </lineage>
</organism>
<keyword evidence="1" id="KW-0472">Membrane</keyword>
<evidence type="ECO:0008006" key="4">
    <source>
        <dbReference type="Google" id="ProtNLM"/>
    </source>
</evidence>
<evidence type="ECO:0000313" key="2">
    <source>
        <dbReference type="EMBL" id="CAK8674405.1"/>
    </source>
</evidence>
<comment type="caution">
    <text evidence="2">The sequence shown here is derived from an EMBL/GenBank/DDBJ whole genome shotgun (WGS) entry which is preliminary data.</text>
</comment>
<evidence type="ECO:0000313" key="3">
    <source>
        <dbReference type="Proteomes" id="UP001642483"/>
    </source>
</evidence>
<accession>A0ABP0F411</accession>
<dbReference type="EMBL" id="CAWYQH010000013">
    <property type="protein sequence ID" value="CAK8674405.1"/>
    <property type="molecule type" value="Genomic_DNA"/>
</dbReference>
<gene>
    <name evidence="2" type="ORF">CVLEPA_LOCUS4107</name>
</gene>
<proteinExistence type="predicted"/>
<dbReference type="SUPFAM" id="SSF56436">
    <property type="entry name" value="C-type lectin-like"/>
    <property type="match status" value="1"/>
</dbReference>